<dbReference type="PANTHER" id="PTHR46112:SF2">
    <property type="entry name" value="XAA-PRO AMINOPEPTIDASE P-RELATED"/>
    <property type="match status" value="1"/>
</dbReference>
<accession>A0AAJ5NCG2</accession>
<dbReference type="InterPro" id="IPR000994">
    <property type="entry name" value="Pept_M24"/>
</dbReference>
<dbReference type="PANTHER" id="PTHR46112">
    <property type="entry name" value="AMINOPEPTIDASE"/>
    <property type="match status" value="1"/>
</dbReference>
<dbReference type="AlphaFoldDB" id="A0AAJ5NCG2"/>
<reference evidence="2 3" key="1">
    <citation type="submission" date="2017-11" db="EMBL/GenBank/DDBJ databases">
        <authorList>
            <person name="Seth-Smith MB H."/>
        </authorList>
    </citation>
    <scope>NUCLEOTIDE SEQUENCE [LARGE SCALE GENOMIC DNA]</scope>
    <source>
        <strain evidence="2">E</strain>
    </source>
</reference>
<evidence type="ECO:0000313" key="3">
    <source>
        <dbReference type="Proteomes" id="UP000268684"/>
    </source>
</evidence>
<sequence>MHQPRPTSLPRPSDAELRERQTRALESALRAGFDGLIVWGRGATNVDGCADLLYLTNHISTVSHIPDSDAHRGRGHAALVLAPGRDPVLVTDAYDIDPSIVGVSDIRMSTYVDRDTARVALESGLGGRKIGLAGQTGLLHSAAVCMSQELGGATSLEPADFILTALRLVKSPHEIELLKDASRIGCEWMQVVLDAAQPGRTEGEVAGEGLRWFAASGGWAYDVAISSGPWAHRYRHRQALPTWDSTRRIEAGDLLHVDLWGPAAHGYYCDLTRSIVVGKKPTDPQRKLLEDAVQLVEIVIETVEPGRRLSDLYAAGVRCMERRGGGGSAFSAMVPFFGHSLGLECESPFITESAHEVIVPGMVLAIECFLGEGDGRGAGFEHVIHVREDRVDILTDGVASRPWLA</sequence>
<dbReference type="RefSeq" id="WP_163012903.1">
    <property type="nucleotide sequence ID" value="NZ_LR025743.1"/>
</dbReference>
<dbReference type="GO" id="GO:0004177">
    <property type="term" value="F:aminopeptidase activity"/>
    <property type="evidence" value="ECO:0007669"/>
    <property type="project" value="UniProtKB-KW"/>
</dbReference>
<keyword evidence="2" id="KW-0031">Aminopeptidase</keyword>
<protein>
    <submittedName>
        <fullName evidence="2">Creatinase,methionine aminopeptidase,Xaa-Pro aminopeptidase,methionine aminopeptidase, type I,Metallopeptidase family M24</fullName>
    </submittedName>
</protein>
<feature type="domain" description="Peptidase M24" evidence="1">
    <location>
        <begin position="176"/>
        <end position="388"/>
    </location>
</feature>
<keyword evidence="2" id="KW-0645">Protease</keyword>
<dbReference type="EMBL" id="LR025743">
    <property type="protein sequence ID" value="VBB13446.1"/>
    <property type="molecule type" value="Genomic_DNA"/>
</dbReference>
<keyword evidence="2" id="KW-0378">Hydrolase</keyword>
<dbReference type="Gene3D" id="3.90.230.10">
    <property type="entry name" value="Creatinase/methionine aminopeptidase superfamily"/>
    <property type="match status" value="1"/>
</dbReference>
<keyword evidence="3" id="KW-1185">Reference proteome</keyword>
<evidence type="ECO:0000313" key="2">
    <source>
        <dbReference type="EMBL" id="VBB13446.1"/>
    </source>
</evidence>
<dbReference type="GeneID" id="71056074"/>
<dbReference type="Pfam" id="PF00557">
    <property type="entry name" value="Peptidase_M24"/>
    <property type="match status" value="1"/>
</dbReference>
<proteinExistence type="predicted"/>
<organism evidence="2 3">
    <name type="scientific">Burkholderia stabilis</name>
    <dbReference type="NCBI Taxonomy" id="95485"/>
    <lineage>
        <taxon>Bacteria</taxon>
        <taxon>Pseudomonadati</taxon>
        <taxon>Pseudomonadota</taxon>
        <taxon>Betaproteobacteria</taxon>
        <taxon>Burkholderiales</taxon>
        <taxon>Burkholderiaceae</taxon>
        <taxon>Burkholderia</taxon>
        <taxon>Burkholderia cepacia complex</taxon>
    </lineage>
</organism>
<dbReference type="SUPFAM" id="SSF55920">
    <property type="entry name" value="Creatinase/aminopeptidase"/>
    <property type="match status" value="1"/>
</dbReference>
<dbReference type="InterPro" id="IPR050659">
    <property type="entry name" value="Peptidase_M24B"/>
</dbReference>
<dbReference type="Proteomes" id="UP000268684">
    <property type="component" value="Chromosome II"/>
</dbReference>
<name>A0AAJ5NCG2_9BURK</name>
<evidence type="ECO:0000259" key="1">
    <source>
        <dbReference type="Pfam" id="PF00557"/>
    </source>
</evidence>
<dbReference type="InterPro" id="IPR036005">
    <property type="entry name" value="Creatinase/aminopeptidase-like"/>
</dbReference>
<gene>
    <name evidence="2" type="ORF">BSTAB16_3631</name>
</gene>
<dbReference type="CDD" id="cd01066">
    <property type="entry name" value="APP_MetAP"/>
    <property type="match status" value="1"/>
</dbReference>